<dbReference type="CDD" id="cd04275">
    <property type="entry name" value="ZnMc_pappalysin_like"/>
    <property type="match status" value="1"/>
</dbReference>
<dbReference type="InterPro" id="IPR008754">
    <property type="entry name" value="Peptidase_M43"/>
</dbReference>
<keyword evidence="7" id="KW-0482">Metalloprotease</keyword>
<evidence type="ECO:0000313" key="11">
    <source>
        <dbReference type="Proteomes" id="UP000195755"/>
    </source>
</evidence>
<evidence type="ECO:0000313" key="10">
    <source>
        <dbReference type="EMBL" id="ARZ67155.1"/>
    </source>
</evidence>
<dbReference type="InterPro" id="IPR024079">
    <property type="entry name" value="MetalloPept_cat_dom_sf"/>
</dbReference>
<sequence>MTENQETGRAGRSPESLLCGTMEVHRRLLDERPEYATARVEVENRAFAYERGDEATARAGVTRIPVVVHVVHRTDAENIGDAQIRSQIDVLNRDYRKRNPDVAGTPAVWQPLTADSRIEFALATRDPAGRPTTGITRTRTATAGFGTDDAVKFTARGGHDAWPADRYLNMWTCVLRRGLLGYAQFPGGPPATDGVVMLHSAFGTTGTATAPYDLGRTATHEVGHWLNLFHIWGDDGTGCSGTDHVADTPNQGGPNFGTPVFPVVSCGNAPDGDMFMNFMDYTEDAAMFMFTQGQAARMDATLDGPRSSFTSAPEPEGPA</sequence>
<evidence type="ECO:0000256" key="2">
    <source>
        <dbReference type="ARBA" id="ARBA00022670"/>
    </source>
</evidence>
<dbReference type="AlphaFoldDB" id="A0A1Z2KYM6"/>
<evidence type="ECO:0000256" key="8">
    <source>
        <dbReference type="ARBA" id="ARBA00023157"/>
    </source>
</evidence>
<dbReference type="Proteomes" id="UP000195755">
    <property type="component" value="Chromosome"/>
</dbReference>
<dbReference type="GO" id="GO:0046872">
    <property type="term" value="F:metal ion binding"/>
    <property type="evidence" value="ECO:0007669"/>
    <property type="project" value="UniProtKB-KW"/>
</dbReference>
<dbReference type="KEGG" id="salj:SMD11_1494"/>
<dbReference type="RefSeq" id="WP_234365945.1">
    <property type="nucleotide sequence ID" value="NZ_CP021744.1"/>
</dbReference>
<evidence type="ECO:0000256" key="1">
    <source>
        <dbReference type="ARBA" id="ARBA00008721"/>
    </source>
</evidence>
<evidence type="ECO:0000256" key="6">
    <source>
        <dbReference type="ARBA" id="ARBA00022833"/>
    </source>
</evidence>
<keyword evidence="8" id="KW-1015">Disulfide bond</keyword>
<dbReference type="GO" id="GO:0008237">
    <property type="term" value="F:metallopeptidase activity"/>
    <property type="evidence" value="ECO:0007669"/>
    <property type="project" value="UniProtKB-KW"/>
</dbReference>
<comment type="similarity">
    <text evidence="1">Belongs to the peptidase M43B family.</text>
</comment>
<keyword evidence="3" id="KW-0479">Metal-binding</keyword>
<dbReference type="SUPFAM" id="SSF55486">
    <property type="entry name" value="Metalloproteases ('zincins'), catalytic domain"/>
    <property type="match status" value="1"/>
</dbReference>
<accession>A0A1Z2KYM6</accession>
<keyword evidence="6" id="KW-0862">Zinc</keyword>
<organism evidence="10 11">
    <name type="scientific">Streptomyces albireticuli</name>
    <dbReference type="NCBI Taxonomy" id="1940"/>
    <lineage>
        <taxon>Bacteria</taxon>
        <taxon>Bacillati</taxon>
        <taxon>Actinomycetota</taxon>
        <taxon>Actinomycetes</taxon>
        <taxon>Kitasatosporales</taxon>
        <taxon>Streptomycetaceae</taxon>
        <taxon>Streptomyces</taxon>
    </lineage>
</organism>
<evidence type="ECO:0000256" key="5">
    <source>
        <dbReference type="ARBA" id="ARBA00022801"/>
    </source>
</evidence>
<gene>
    <name evidence="10" type="ORF">SMD11_1494</name>
</gene>
<dbReference type="PANTHER" id="PTHR47466">
    <property type="match status" value="1"/>
</dbReference>
<dbReference type="Gene3D" id="3.40.390.10">
    <property type="entry name" value="Collagenase (Catalytic Domain)"/>
    <property type="match status" value="1"/>
</dbReference>
<feature type="domain" description="Peptidase M43 pregnancy-associated plasma-A" evidence="9">
    <location>
        <begin position="160"/>
        <end position="303"/>
    </location>
</feature>
<keyword evidence="5" id="KW-0378">Hydrolase</keyword>
<keyword evidence="2" id="KW-0645">Protease</keyword>
<proteinExistence type="inferred from homology"/>
<dbReference type="Pfam" id="PF05572">
    <property type="entry name" value="Peptidase_M43"/>
    <property type="match status" value="1"/>
</dbReference>
<evidence type="ECO:0000259" key="9">
    <source>
        <dbReference type="Pfam" id="PF05572"/>
    </source>
</evidence>
<dbReference type="GO" id="GO:0006508">
    <property type="term" value="P:proteolysis"/>
    <property type="evidence" value="ECO:0007669"/>
    <property type="project" value="UniProtKB-KW"/>
</dbReference>
<evidence type="ECO:0000256" key="3">
    <source>
        <dbReference type="ARBA" id="ARBA00022723"/>
    </source>
</evidence>
<reference evidence="10 11" key="1">
    <citation type="submission" date="2017-06" db="EMBL/GenBank/DDBJ databases">
        <title>Streptomyces albireticuli Genome sequencing and assembly.</title>
        <authorList>
            <person name="Wang Y."/>
            <person name="Du B."/>
            <person name="Ding Y."/>
            <person name="Liu H."/>
            <person name="Hou Q."/>
            <person name="Liu K."/>
            <person name="Yao L."/>
            <person name="Wang C."/>
        </authorList>
    </citation>
    <scope>NUCLEOTIDE SEQUENCE [LARGE SCALE GENOMIC DNA]</scope>
    <source>
        <strain evidence="10 11">MDJK11</strain>
    </source>
</reference>
<evidence type="ECO:0000256" key="4">
    <source>
        <dbReference type="ARBA" id="ARBA00022729"/>
    </source>
</evidence>
<keyword evidence="4" id="KW-0732">Signal</keyword>
<name>A0A1Z2KYM6_9ACTN</name>
<dbReference type="EMBL" id="CP021744">
    <property type="protein sequence ID" value="ARZ67155.1"/>
    <property type="molecule type" value="Genomic_DNA"/>
</dbReference>
<evidence type="ECO:0000256" key="7">
    <source>
        <dbReference type="ARBA" id="ARBA00023049"/>
    </source>
</evidence>
<dbReference type="PANTHER" id="PTHR47466:SF1">
    <property type="entry name" value="METALLOPROTEASE MEP1 (AFU_ORTHOLOGUE AFUA_1G07730)-RELATED"/>
    <property type="match status" value="1"/>
</dbReference>
<protein>
    <submittedName>
        <fullName evidence="10">Ulilysin</fullName>
    </submittedName>
</protein>